<protein>
    <submittedName>
        <fullName evidence="3">Uncharacterized protein</fullName>
    </submittedName>
</protein>
<evidence type="ECO:0000313" key="3">
    <source>
        <dbReference type="EMBL" id="MBX7502470.1"/>
    </source>
</evidence>
<sequence length="614" mass="64321">MKSAWLIGGAALALTSAVVWAQEAPVDLLPPGFDKPAPTPAPAPRSTQAPAPAPAQPGAPQAVPTQSGEVVQPLPQEQVPATADLDLSNLPTLEELEAMSTDELDELFGLKPKYDIPPAARRALERVGVLGAEEGGLPSASLARQPADLVRAVLAGTKGPLVSRWGHILLRRALASRLDAPEGMDPVEFATLRAQALNAMGEYGVSRALVQDVDTGNYSPALTDAAIEAYVASADIVGACPAVRLAEAGRDDAQWQMLAGICNAYAGEETRAQNDLRRLLNRTQDDRIDVLLAQRFAGAAGRGRRAVTIEWDGIETLSPWRFALANALGEPIPDDLLGKAAPELISRSALIPALTPFQRAQGAGIAAAGGILSSAAMVDLYSQIFAEEGAEGDGVQTAARLREAYVGDPAARLAAIKDIWAGGGDYAYGRVVLTAYAAARMPADEAYADDAAGLIASMLAAGLDRDAMRWAGVVDDGSEAAMLLALASPRRAQAVTDGELDSFTDDDDSAGQRKSRMLLAGLAGLGRVGDAEIAEYSERLGINLATPTRWTRMIDRAAEVDNRALVAMLAGLGMQGSGWDRMTARHLYHIVAALRGVGLEAEARMIAAEAVARA</sequence>
<reference evidence="3 4" key="1">
    <citation type="submission" date="2021-08" db="EMBL/GenBank/DDBJ databases">
        <title>Comparative Genomics Analysis of the Genus Qipengyuania Reveals Extensive Genetic Diversity and Metabolic Versatility, Including the Description of Fifteen Novel Species.</title>
        <authorList>
            <person name="Liu Y."/>
        </authorList>
    </citation>
    <scope>NUCLEOTIDE SEQUENCE [LARGE SCALE GENOMIC DNA]</scope>
    <source>
        <strain evidence="3 4">YG27</strain>
    </source>
</reference>
<name>A0ABS7JXT6_9SPHN</name>
<dbReference type="RefSeq" id="WP_221603661.1">
    <property type="nucleotide sequence ID" value="NZ_JAIGNU010000003.1"/>
</dbReference>
<proteinExistence type="predicted"/>
<feature type="signal peptide" evidence="2">
    <location>
        <begin position="1"/>
        <end position="21"/>
    </location>
</feature>
<gene>
    <name evidence="3" type="ORF">K3181_13565</name>
</gene>
<dbReference type="Proteomes" id="UP000782554">
    <property type="component" value="Unassembled WGS sequence"/>
</dbReference>
<comment type="caution">
    <text evidence="3">The sequence shown here is derived from an EMBL/GenBank/DDBJ whole genome shotgun (WGS) entry which is preliminary data.</text>
</comment>
<keyword evidence="4" id="KW-1185">Reference proteome</keyword>
<evidence type="ECO:0000313" key="4">
    <source>
        <dbReference type="Proteomes" id="UP000782554"/>
    </source>
</evidence>
<accession>A0ABS7JXT6</accession>
<keyword evidence="2" id="KW-0732">Signal</keyword>
<dbReference type="EMBL" id="JAIGNU010000003">
    <property type="protein sequence ID" value="MBX7502470.1"/>
    <property type="molecule type" value="Genomic_DNA"/>
</dbReference>
<evidence type="ECO:0000256" key="2">
    <source>
        <dbReference type="SAM" id="SignalP"/>
    </source>
</evidence>
<feature type="region of interest" description="Disordered" evidence="1">
    <location>
        <begin position="30"/>
        <end position="66"/>
    </location>
</feature>
<organism evidence="3 4">
    <name type="scientific">Qipengyuania mesophila</name>
    <dbReference type="NCBI Taxonomy" id="2867246"/>
    <lineage>
        <taxon>Bacteria</taxon>
        <taxon>Pseudomonadati</taxon>
        <taxon>Pseudomonadota</taxon>
        <taxon>Alphaproteobacteria</taxon>
        <taxon>Sphingomonadales</taxon>
        <taxon>Erythrobacteraceae</taxon>
        <taxon>Qipengyuania</taxon>
    </lineage>
</organism>
<evidence type="ECO:0000256" key="1">
    <source>
        <dbReference type="SAM" id="MobiDB-lite"/>
    </source>
</evidence>
<feature type="chain" id="PRO_5046268683" evidence="2">
    <location>
        <begin position="22"/>
        <end position="614"/>
    </location>
</feature>